<feature type="region of interest" description="Disordered" evidence="1">
    <location>
        <begin position="239"/>
        <end position="261"/>
    </location>
</feature>
<dbReference type="AlphaFoldDB" id="A0A4R0S849"/>
<evidence type="ECO:0000256" key="2">
    <source>
        <dbReference type="SAM" id="Phobius"/>
    </source>
</evidence>
<gene>
    <name evidence="3" type="ORF">MCC10002_0702</name>
</gene>
<keyword evidence="2" id="KW-0472">Membrane</keyword>
<proteinExistence type="predicted"/>
<evidence type="ECO:0000313" key="3">
    <source>
        <dbReference type="EMBL" id="TCD74869.1"/>
    </source>
</evidence>
<comment type="caution">
    <text evidence="3">The sequence shown here is derived from an EMBL/GenBank/DDBJ whole genome shotgun (WGS) entry which is preliminary data.</text>
</comment>
<organism evidence="3 4">
    <name type="scientific">Bifidobacterium longum subsp. longum</name>
    <dbReference type="NCBI Taxonomy" id="1679"/>
    <lineage>
        <taxon>Bacteria</taxon>
        <taxon>Bacillati</taxon>
        <taxon>Actinomycetota</taxon>
        <taxon>Actinomycetes</taxon>
        <taxon>Bifidobacteriales</taxon>
        <taxon>Bifidobacteriaceae</taxon>
        <taxon>Bifidobacterium</taxon>
    </lineage>
</organism>
<sequence length="261" mass="29493">MINWGTFMMEVSKTPSVLIGLVFTAITICLTIFNLWWSMRNRVEAEWTVSVTSTADVMIDPIPVAQVQAAGSRILKSNTTMVVIVTNSGDGPAFSVTAEGINMKGIVVNEYDFPGQQFKQLVVQQKINRVMPGERFFVVLDMMSIVSSYDFGVKVLWTPQPTRLGRVVYKEYPVMRDPLKGSRHIHTTTRPLLRWSSLFSHMPRPFRRLLQFAHWIRHDAMMDVPSFLKKLDDMLPADDYSPNAGVDEGAGHADDRADPND</sequence>
<keyword evidence="2" id="KW-1133">Transmembrane helix</keyword>
<keyword evidence="2" id="KW-0812">Transmembrane</keyword>
<dbReference type="Proteomes" id="UP000293701">
    <property type="component" value="Unassembled WGS sequence"/>
</dbReference>
<accession>A0A4R0S849</accession>
<evidence type="ECO:0000256" key="1">
    <source>
        <dbReference type="SAM" id="MobiDB-lite"/>
    </source>
</evidence>
<feature type="compositionally biased region" description="Basic and acidic residues" evidence="1">
    <location>
        <begin position="249"/>
        <end position="261"/>
    </location>
</feature>
<feature type="transmembrane region" description="Helical" evidence="2">
    <location>
        <begin position="17"/>
        <end position="37"/>
    </location>
</feature>
<reference evidence="3 4" key="1">
    <citation type="journal article" date="2018" name="Sci. Rep.">
        <title>Genomic diversity and distribution of Bifidobacterium longum subsp. longum across the human lifespan.</title>
        <authorList>
            <person name="Odamaki T."/>
            <person name="Bottacini F."/>
            <person name="Kato K."/>
            <person name="Mitsuyama E."/>
            <person name="Yoshida K."/>
            <person name="Horigome A."/>
            <person name="Xiao J.Z."/>
            <person name="van Sinderen D."/>
        </authorList>
    </citation>
    <scope>NUCLEOTIDE SEQUENCE [LARGE SCALE GENOMIC DNA]</scope>
    <source>
        <strain evidence="3 4">MCC10002</strain>
    </source>
</reference>
<protein>
    <submittedName>
        <fullName evidence="3">Uncharacterized protein</fullName>
    </submittedName>
</protein>
<evidence type="ECO:0000313" key="4">
    <source>
        <dbReference type="Proteomes" id="UP000293701"/>
    </source>
</evidence>
<name>A0A4R0S849_BIFLL</name>
<dbReference type="EMBL" id="SHPM01000015">
    <property type="protein sequence ID" value="TCD74869.1"/>
    <property type="molecule type" value="Genomic_DNA"/>
</dbReference>